<gene>
    <name evidence="1" type="ORF">GCM10011506_32580</name>
</gene>
<organism evidence="1 2">
    <name type="scientific">Marivirga lumbricoides</name>
    <dbReference type="NCBI Taxonomy" id="1046115"/>
    <lineage>
        <taxon>Bacteria</taxon>
        <taxon>Pseudomonadati</taxon>
        <taxon>Bacteroidota</taxon>
        <taxon>Cytophagia</taxon>
        <taxon>Cytophagales</taxon>
        <taxon>Marivirgaceae</taxon>
        <taxon>Marivirga</taxon>
    </lineage>
</organism>
<name>A0ABQ1MPP7_9BACT</name>
<reference evidence="2" key="1">
    <citation type="journal article" date="2019" name="Int. J. Syst. Evol. Microbiol.">
        <title>The Global Catalogue of Microorganisms (GCM) 10K type strain sequencing project: providing services to taxonomists for standard genome sequencing and annotation.</title>
        <authorList>
            <consortium name="The Broad Institute Genomics Platform"/>
            <consortium name="The Broad Institute Genome Sequencing Center for Infectious Disease"/>
            <person name="Wu L."/>
            <person name="Ma J."/>
        </authorList>
    </citation>
    <scope>NUCLEOTIDE SEQUENCE [LARGE SCALE GENOMIC DNA]</scope>
    <source>
        <strain evidence="2">CGMCC 1.10832</strain>
    </source>
</reference>
<evidence type="ECO:0000313" key="1">
    <source>
        <dbReference type="EMBL" id="GGC44497.1"/>
    </source>
</evidence>
<sequence>MAIDLDGLEEYIVISNTNLDCKTSIFIINANDTKNTGRVNNIWNSFKDPFDRPNGGFFIEGGTAYTSSKERQENGVLTIHRDRFGDVELYYEENNTFEWAEKKSEHIGELKGEFTVGVQSGFNIVDILEADVTVANILVAKGSAGSEGLDFEGLNRTELKLAIGALGIGLEGKAETFLNAARRTYLSGKISLLFYGYEDTIDGNYKYTNRKLFSGVDFSIGAKLIIGLEGSFKFGTETTYEFIKVNRADE</sequence>
<proteinExistence type="predicted"/>
<protein>
    <submittedName>
        <fullName evidence="1">Uncharacterized protein</fullName>
    </submittedName>
</protein>
<comment type="caution">
    <text evidence="1">The sequence shown here is derived from an EMBL/GenBank/DDBJ whole genome shotgun (WGS) entry which is preliminary data.</text>
</comment>
<dbReference type="Proteomes" id="UP000636010">
    <property type="component" value="Unassembled WGS sequence"/>
</dbReference>
<accession>A0ABQ1MPP7</accession>
<dbReference type="EMBL" id="BMEC01000011">
    <property type="protein sequence ID" value="GGC44497.1"/>
    <property type="molecule type" value="Genomic_DNA"/>
</dbReference>
<evidence type="ECO:0000313" key="2">
    <source>
        <dbReference type="Proteomes" id="UP000636010"/>
    </source>
</evidence>
<keyword evidence="2" id="KW-1185">Reference proteome</keyword>